<dbReference type="EMBL" id="FN554973">
    <property type="protein sequence ID" value="CBH16061.1"/>
    <property type="molecule type" value="Genomic_DNA"/>
</dbReference>
<proteinExistence type="predicted"/>
<dbReference type="KEGG" id="tbg:TbgDal_X11560"/>
<evidence type="ECO:0000313" key="2">
    <source>
        <dbReference type="EMBL" id="CBH16061.1"/>
    </source>
</evidence>
<organism evidence="2 3">
    <name type="scientific">Trypanosoma brucei gambiense (strain MHOM/CI/86/DAL972)</name>
    <dbReference type="NCBI Taxonomy" id="679716"/>
    <lineage>
        <taxon>Eukaryota</taxon>
        <taxon>Discoba</taxon>
        <taxon>Euglenozoa</taxon>
        <taxon>Kinetoplastea</taxon>
        <taxon>Metakinetoplastina</taxon>
        <taxon>Trypanosomatida</taxon>
        <taxon>Trypanosomatidae</taxon>
        <taxon>Trypanosoma</taxon>
    </lineage>
</organism>
<evidence type="ECO:0000313" key="3">
    <source>
        <dbReference type="Proteomes" id="UP000002316"/>
    </source>
</evidence>
<name>D0A467_TRYB9</name>
<reference evidence="3" key="1">
    <citation type="journal article" date="2010" name="PLoS Negl. Trop. Dis.">
        <title>The genome sequence of Trypanosoma brucei gambiense, causative agent of chronic human african trypanosomiasis.</title>
        <authorList>
            <person name="Jackson A.P."/>
            <person name="Sanders M."/>
            <person name="Berry A."/>
            <person name="McQuillan J."/>
            <person name="Aslett M.A."/>
            <person name="Quail M.A."/>
            <person name="Chukualim B."/>
            <person name="Capewell P."/>
            <person name="MacLeod A."/>
            <person name="Melville S.E."/>
            <person name="Gibson W."/>
            <person name="Barry J.D."/>
            <person name="Berriman M."/>
            <person name="Hertz-Fowler C."/>
        </authorList>
    </citation>
    <scope>NUCLEOTIDE SEQUENCE [LARGE SCALE GENOMIC DNA]</scope>
    <source>
        <strain evidence="3">MHOM/CI/86/DAL972</strain>
    </source>
</reference>
<evidence type="ECO:0000256" key="1">
    <source>
        <dbReference type="SAM" id="MobiDB-lite"/>
    </source>
</evidence>
<protein>
    <submittedName>
        <fullName evidence="2">Uncharacterized protein</fullName>
    </submittedName>
</protein>
<dbReference type="GeneID" id="23864336"/>
<sequence>MQRRIPSNLLTDLLPSYIILVKRTETNTCICATPHKAAYNATKILYCFPQHASPLCYDRHSYDPLNGAGDERRAAQEPLQQFHFRPLTRHKPPLHGLKSNAGS</sequence>
<dbReference type="Proteomes" id="UP000002316">
    <property type="component" value="Chromosome 10"/>
</dbReference>
<accession>D0A467</accession>
<gene>
    <name evidence="2" type="ORF">TbgDal_X11560</name>
</gene>
<feature type="region of interest" description="Disordered" evidence="1">
    <location>
        <begin position="83"/>
        <end position="103"/>
    </location>
</feature>
<dbReference type="AlphaFoldDB" id="D0A467"/>
<dbReference type="RefSeq" id="XP_011778325.1">
    <property type="nucleotide sequence ID" value="XM_011780023.1"/>
</dbReference>